<proteinExistence type="predicted"/>
<dbReference type="OrthoDB" id="9780884at2"/>
<dbReference type="AlphaFoldDB" id="A0A4Q7J6F9"/>
<comment type="caution">
    <text evidence="5">The sequence shown here is derived from an EMBL/GenBank/DDBJ whole genome shotgun (WGS) entry which is preliminary data.</text>
</comment>
<dbReference type="Pfam" id="PF00149">
    <property type="entry name" value="Metallophos"/>
    <property type="match status" value="1"/>
</dbReference>
<keyword evidence="3" id="KW-0812">Transmembrane</keyword>
<feature type="transmembrane region" description="Helical" evidence="3">
    <location>
        <begin position="21"/>
        <end position="39"/>
    </location>
</feature>
<dbReference type="PANTHER" id="PTHR31302">
    <property type="entry name" value="TRANSMEMBRANE PROTEIN WITH METALLOPHOSPHOESTERASE DOMAIN-RELATED"/>
    <property type="match status" value="1"/>
</dbReference>
<reference evidence="5 6" key="1">
    <citation type="submission" date="2019-02" db="EMBL/GenBank/DDBJ databases">
        <title>Draft genome sequence of Amycolatopsis sp. 8-3EHSu isolated from roots of Suaeda maritima.</title>
        <authorList>
            <person name="Duangmal K."/>
            <person name="Chantavorakit T."/>
        </authorList>
    </citation>
    <scope>NUCLEOTIDE SEQUENCE [LARGE SCALE GENOMIC DNA]</scope>
    <source>
        <strain evidence="5 6">8-3EHSu</strain>
    </source>
</reference>
<keyword evidence="2" id="KW-0378">Hydrolase</keyword>
<dbReference type="InterPro" id="IPR029052">
    <property type="entry name" value="Metallo-depent_PP-like"/>
</dbReference>
<dbReference type="CDD" id="cd07385">
    <property type="entry name" value="MPP_YkuE_C"/>
    <property type="match status" value="1"/>
</dbReference>
<feature type="transmembrane region" description="Helical" evidence="3">
    <location>
        <begin position="51"/>
        <end position="73"/>
    </location>
</feature>
<evidence type="ECO:0000313" key="6">
    <source>
        <dbReference type="Proteomes" id="UP000292003"/>
    </source>
</evidence>
<dbReference type="EMBL" id="SFCC01000009">
    <property type="protein sequence ID" value="RZQ62478.1"/>
    <property type="molecule type" value="Genomic_DNA"/>
</dbReference>
<accession>A0A4Q7J6F9</accession>
<evidence type="ECO:0000256" key="2">
    <source>
        <dbReference type="ARBA" id="ARBA00022801"/>
    </source>
</evidence>
<keyword evidence="1" id="KW-0479">Metal-binding</keyword>
<dbReference type="GO" id="GO:0016020">
    <property type="term" value="C:membrane"/>
    <property type="evidence" value="ECO:0007669"/>
    <property type="project" value="GOC"/>
</dbReference>
<evidence type="ECO:0000259" key="4">
    <source>
        <dbReference type="Pfam" id="PF00149"/>
    </source>
</evidence>
<dbReference type="GO" id="GO:0046872">
    <property type="term" value="F:metal ion binding"/>
    <property type="evidence" value="ECO:0007669"/>
    <property type="project" value="UniProtKB-KW"/>
</dbReference>
<protein>
    <submittedName>
        <fullName evidence="5">Metallophosphoesterase</fullName>
    </submittedName>
</protein>
<keyword evidence="3" id="KW-1133">Transmembrane helix</keyword>
<feature type="domain" description="Calcineurin-like phosphoesterase" evidence="4">
    <location>
        <begin position="168"/>
        <end position="335"/>
    </location>
</feature>
<name>A0A4Q7J6F9_9PSEU</name>
<dbReference type="RefSeq" id="WP_130476906.1">
    <property type="nucleotide sequence ID" value="NZ_SFCC01000009.1"/>
</dbReference>
<dbReference type="InterPro" id="IPR051158">
    <property type="entry name" value="Metallophosphoesterase_sf"/>
</dbReference>
<evidence type="ECO:0000256" key="3">
    <source>
        <dbReference type="SAM" id="Phobius"/>
    </source>
</evidence>
<dbReference type="SUPFAM" id="SSF56300">
    <property type="entry name" value="Metallo-dependent phosphatases"/>
    <property type="match status" value="1"/>
</dbReference>
<dbReference type="Proteomes" id="UP000292003">
    <property type="component" value="Unassembled WGS sequence"/>
</dbReference>
<sequence>MSTVSTSVAKPPVALVLLRRAAITLAALIVLAALFWVPWHALFGPAAQWPTAVTVTGTVVFAVAFLSFPVLIVRGHRRGSDAAARIADTMLGVVWLLFAWAVLTHLLRLVLALSGVDNPLRGRIVALALAGIVVVLVVYGVAEAMRLPRIRQVDVTLPRLGAAFDGLRLVMITDTHFGPIDRTAWGERVIAAVNELEPDVVVHDGDLADGTVEQRAGQVAALGEVAAEQRFYVSGNHEYFSGAQSWLDHMDTLGWTGLHNQHRVLERDGQRLVFAGVDDATAAASGEPGHGQNLAAALHGTAPGDPIVLLAHQPSQIGHAVAAQVDLQLSGHTHGGQIWPFHLLVRAQQRALQGLTRHGEHTQLYTSRGTGFWGPPLRVFAPSEITMLTLRAGTADRARPDQPGRLHAG</sequence>
<keyword evidence="6" id="KW-1185">Reference proteome</keyword>
<keyword evidence="3" id="KW-0472">Membrane</keyword>
<evidence type="ECO:0000256" key="1">
    <source>
        <dbReference type="ARBA" id="ARBA00022723"/>
    </source>
</evidence>
<gene>
    <name evidence="5" type="ORF">EWH70_19700</name>
</gene>
<dbReference type="PANTHER" id="PTHR31302:SF31">
    <property type="entry name" value="PHOSPHODIESTERASE YAEI"/>
    <property type="match status" value="1"/>
</dbReference>
<evidence type="ECO:0000313" key="5">
    <source>
        <dbReference type="EMBL" id="RZQ62478.1"/>
    </source>
</evidence>
<dbReference type="GO" id="GO:0009245">
    <property type="term" value="P:lipid A biosynthetic process"/>
    <property type="evidence" value="ECO:0007669"/>
    <property type="project" value="TreeGrafter"/>
</dbReference>
<dbReference type="Gene3D" id="3.60.21.10">
    <property type="match status" value="1"/>
</dbReference>
<dbReference type="InterPro" id="IPR004843">
    <property type="entry name" value="Calcineurin-like_PHP"/>
</dbReference>
<feature type="transmembrane region" description="Helical" evidence="3">
    <location>
        <begin position="124"/>
        <end position="142"/>
    </location>
</feature>
<organism evidence="5 6">
    <name type="scientific">Amycolatopsis suaedae</name>
    <dbReference type="NCBI Taxonomy" id="2510978"/>
    <lineage>
        <taxon>Bacteria</taxon>
        <taxon>Bacillati</taxon>
        <taxon>Actinomycetota</taxon>
        <taxon>Actinomycetes</taxon>
        <taxon>Pseudonocardiales</taxon>
        <taxon>Pseudonocardiaceae</taxon>
        <taxon>Amycolatopsis</taxon>
    </lineage>
</organism>
<feature type="transmembrane region" description="Helical" evidence="3">
    <location>
        <begin position="93"/>
        <end position="112"/>
    </location>
</feature>
<dbReference type="GO" id="GO:0008758">
    <property type="term" value="F:UDP-2,3-diacylglucosamine hydrolase activity"/>
    <property type="evidence" value="ECO:0007669"/>
    <property type="project" value="TreeGrafter"/>
</dbReference>